<gene>
    <name evidence="6" type="ORF">PROFUN_10733</name>
</gene>
<evidence type="ECO:0000313" key="6">
    <source>
        <dbReference type="EMBL" id="PRP80050.1"/>
    </source>
</evidence>
<dbReference type="GO" id="GO:0016279">
    <property type="term" value="F:protein-lysine N-methyltransferase activity"/>
    <property type="evidence" value="ECO:0007669"/>
    <property type="project" value="TreeGrafter"/>
</dbReference>
<dbReference type="InterPro" id="IPR050600">
    <property type="entry name" value="SETD3_SETD6_MTase"/>
</dbReference>
<name>A0A2P6N7X4_9EUKA</name>
<dbReference type="InterPro" id="IPR015353">
    <property type="entry name" value="Rubisco_LSMT_subst-bd"/>
</dbReference>
<keyword evidence="4" id="KW-0732">Signal</keyword>
<protein>
    <recommendedName>
        <fullName evidence="5">Rubisco LSMT substrate-binding domain-containing protein</fullName>
    </recommendedName>
</protein>
<dbReference type="PANTHER" id="PTHR13271">
    <property type="entry name" value="UNCHARACTERIZED PUTATIVE METHYLTRANSFERASE"/>
    <property type="match status" value="1"/>
</dbReference>
<dbReference type="OrthoDB" id="441812at2759"/>
<sequence>MISRACFILSIFLISAVANDAFHKWMVERDSSRSSKIEFVTTQSPKDGHIGNVHLRVATNIKKNEILYSFDISRPTAVISAQEARRDPDVGHVFRAIQEKREKKKDRKAVVLNDGEAIKLYSMWLRVNRPDRWAAYLDVLPELDVPLMWSDEDLSQLKGNLTTDLKEAMDADWNTRFRRVLQKYPEHFPATSYTFRDFLWSTSLLGGRVWRHEGDNIILPIIESFSFDKKTSAKLQQKGDIVELVATRDIAGGEEIHLRHTDTNMGNRDLLDYYGITINDNEHDNVQLGVTLDKDDRLYGAKMDMFKRKGIKSGQMFTLTKEGASNELIAALRIYHTTLYDFDTVTLALVDKPISHQNELDVSRSILELCERALDAYETPSSREEEELLKKREATTNRVWNAARVRRSEKRILKRTILQAKEAMVNTNAKWDNRGVDIPTALKSIKSEVKPNTKLTPV</sequence>
<organism evidence="6 7">
    <name type="scientific">Planoprotostelium fungivorum</name>
    <dbReference type="NCBI Taxonomy" id="1890364"/>
    <lineage>
        <taxon>Eukaryota</taxon>
        <taxon>Amoebozoa</taxon>
        <taxon>Evosea</taxon>
        <taxon>Variosea</taxon>
        <taxon>Cavosteliida</taxon>
        <taxon>Cavosteliaceae</taxon>
        <taxon>Planoprotostelium</taxon>
    </lineage>
</organism>
<feature type="chain" id="PRO_5015149842" description="Rubisco LSMT substrate-binding domain-containing protein" evidence="4">
    <location>
        <begin position="19"/>
        <end position="458"/>
    </location>
</feature>
<dbReference type="SUPFAM" id="SSF82199">
    <property type="entry name" value="SET domain"/>
    <property type="match status" value="1"/>
</dbReference>
<evidence type="ECO:0000259" key="5">
    <source>
        <dbReference type="Pfam" id="PF09273"/>
    </source>
</evidence>
<evidence type="ECO:0000256" key="2">
    <source>
        <dbReference type="ARBA" id="ARBA00022679"/>
    </source>
</evidence>
<dbReference type="SUPFAM" id="SSF81822">
    <property type="entry name" value="RuBisCo LSMT C-terminal, substrate-binding domain"/>
    <property type="match status" value="1"/>
</dbReference>
<dbReference type="CDD" id="cd10527">
    <property type="entry name" value="SET_LSMT"/>
    <property type="match status" value="1"/>
</dbReference>
<proteinExistence type="predicted"/>
<keyword evidence="7" id="KW-1185">Reference proteome</keyword>
<dbReference type="AlphaFoldDB" id="A0A2P6N7X4"/>
<reference evidence="6 7" key="1">
    <citation type="journal article" date="2018" name="Genome Biol. Evol.">
        <title>Multiple Roots of Fruiting Body Formation in Amoebozoa.</title>
        <authorList>
            <person name="Hillmann F."/>
            <person name="Forbes G."/>
            <person name="Novohradska S."/>
            <person name="Ferling I."/>
            <person name="Riege K."/>
            <person name="Groth M."/>
            <person name="Westermann M."/>
            <person name="Marz M."/>
            <person name="Spaller T."/>
            <person name="Winckler T."/>
            <person name="Schaap P."/>
            <person name="Glockner G."/>
        </authorList>
    </citation>
    <scope>NUCLEOTIDE SEQUENCE [LARGE SCALE GENOMIC DNA]</scope>
    <source>
        <strain evidence="6 7">Jena</strain>
    </source>
</reference>
<evidence type="ECO:0000256" key="4">
    <source>
        <dbReference type="SAM" id="SignalP"/>
    </source>
</evidence>
<comment type="caution">
    <text evidence="6">The sequence shown here is derived from an EMBL/GenBank/DDBJ whole genome shotgun (WGS) entry which is preliminary data.</text>
</comment>
<dbReference type="Proteomes" id="UP000241769">
    <property type="component" value="Unassembled WGS sequence"/>
</dbReference>
<keyword evidence="1" id="KW-0489">Methyltransferase</keyword>
<dbReference type="InParanoid" id="A0A2P6N7X4"/>
<evidence type="ECO:0000256" key="1">
    <source>
        <dbReference type="ARBA" id="ARBA00022603"/>
    </source>
</evidence>
<evidence type="ECO:0000256" key="3">
    <source>
        <dbReference type="ARBA" id="ARBA00022691"/>
    </source>
</evidence>
<dbReference type="GO" id="GO:0032259">
    <property type="term" value="P:methylation"/>
    <property type="evidence" value="ECO:0007669"/>
    <property type="project" value="UniProtKB-KW"/>
</dbReference>
<dbReference type="InterPro" id="IPR046341">
    <property type="entry name" value="SET_dom_sf"/>
</dbReference>
<dbReference type="STRING" id="1890364.A0A2P6N7X4"/>
<keyword evidence="3" id="KW-0949">S-adenosyl-L-methionine</keyword>
<dbReference type="EMBL" id="MDYQ01000162">
    <property type="protein sequence ID" value="PRP80050.1"/>
    <property type="molecule type" value="Genomic_DNA"/>
</dbReference>
<feature type="signal peptide" evidence="4">
    <location>
        <begin position="1"/>
        <end position="18"/>
    </location>
</feature>
<dbReference type="InterPro" id="IPR036464">
    <property type="entry name" value="Rubisco_LSMT_subst-bd_sf"/>
</dbReference>
<accession>A0A2P6N7X4</accession>
<dbReference type="Gene3D" id="3.90.1420.10">
    <property type="entry name" value="Rubisco LSMT, substrate-binding domain"/>
    <property type="match status" value="1"/>
</dbReference>
<keyword evidence="2" id="KW-0808">Transferase</keyword>
<feature type="domain" description="Rubisco LSMT substrate-binding" evidence="5">
    <location>
        <begin position="293"/>
        <end position="413"/>
    </location>
</feature>
<dbReference type="Gene3D" id="3.90.1410.10">
    <property type="entry name" value="set domain protein methyltransferase, domain 1"/>
    <property type="match status" value="1"/>
</dbReference>
<dbReference type="Pfam" id="PF09273">
    <property type="entry name" value="Rubis-subs-bind"/>
    <property type="match status" value="1"/>
</dbReference>
<evidence type="ECO:0000313" key="7">
    <source>
        <dbReference type="Proteomes" id="UP000241769"/>
    </source>
</evidence>